<protein>
    <recommendedName>
        <fullName evidence="1">CxC5 like cysteine cluster associated with KDZ domain-containing protein</fullName>
    </recommendedName>
</protein>
<proteinExistence type="predicted"/>
<dbReference type="Pfam" id="PF18718">
    <property type="entry name" value="CxC5"/>
    <property type="match status" value="1"/>
</dbReference>
<evidence type="ECO:0000313" key="3">
    <source>
        <dbReference type="Proteomes" id="UP000663852"/>
    </source>
</evidence>
<dbReference type="InterPro" id="IPR032675">
    <property type="entry name" value="LRR_dom_sf"/>
</dbReference>
<gene>
    <name evidence="2" type="ORF">EDS130_LOCUS16842</name>
</gene>
<dbReference type="InterPro" id="IPR041539">
    <property type="entry name" value="CxC5"/>
</dbReference>
<accession>A0A814JKT8</accession>
<dbReference type="Proteomes" id="UP000663852">
    <property type="component" value="Unassembled WGS sequence"/>
</dbReference>
<sequence length="572" mass="67125">MTCFSLKCDSQINLNDTNFLPLFRRMSNLEKLTLYLRIKDQDRFADGTLLQNEILVHMPHLHSFIFYICTYINTDGLQNQLSSEDIQRTFTNIGQHVVSMINHSSCETITCSVFSIPFTFDRLHDIGHMIPNTRFNYVTYLVVRDVIPFNRKFFIQVARAFPLLMTCRIFNRESQSCQFTDSQSYEIAEYPYLTYLDILCGNIDYLEQFLNETKTYVPCLTKLRVVYNNLRIVTNKKVFRKYRSMGDIDYLQLVLSDFTLKQLFYINWFNNNLDIGVANRNMKIIELLRECTGDKLEKWTSITIEQSLMAINGLDFLSRTEEILLDAKLRTYLTSKDCSDTIIEPYVQKCCDTSLTIAFGRKITIFKMDRTYTGTIAHGNCSKCMKQYSHNYFMDQGKKYVTYNSIFNSDLIYLGGNYGYDKQFIVWLSNSILYLYSGFENFAKCYNATNNVFWNTNGIICINLCPARIQDFWFLYNFINISFFYNQPTILEIPSNCDRQNLVEFMNANYDILNKHYVNCWALHKERHTCERACSMAFVTDGFQKSSRFICSNIKMVVRSEELGKLKNISFA</sequence>
<evidence type="ECO:0000259" key="1">
    <source>
        <dbReference type="Pfam" id="PF18718"/>
    </source>
</evidence>
<dbReference type="Gene3D" id="3.80.10.10">
    <property type="entry name" value="Ribonuclease Inhibitor"/>
    <property type="match status" value="1"/>
</dbReference>
<feature type="domain" description="CxC5 like cysteine cluster associated with KDZ" evidence="1">
    <location>
        <begin position="350"/>
        <end position="449"/>
    </location>
</feature>
<organism evidence="2 3">
    <name type="scientific">Adineta ricciae</name>
    <name type="common">Rotifer</name>
    <dbReference type="NCBI Taxonomy" id="249248"/>
    <lineage>
        <taxon>Eukaryota</taxon>
        <taxon>Metazoa</taxon>
        <taxon>Spiralia</taxon>
        <taxon>Gnathifera</taxon>
        <taxon>Rotifera</taxon>
        <taxon>Eurotatoria</taxon>
        <taxon>Bdelloidea</taxon>
        <taxon>Adinetida</taxon>
        <taxon>Adinetidae</taxon>
        <taxon>Adineta</taxon>
    </lineage>
</organism>
<evidence type="ECO:0000313" key="2">
    <source>
        <dbReference type="EMBL" id="CAF1039382.1"/>
    </source>
</evidence>
<name>A0A814JKT8_ADIRI</name>
<dbReference type="OrthoDB" id="10008020at2759"/>
<dbReference type="AlphaFoldDB" id="A0A814JKT8"/>
<reference evidence="2" key="1">
    <citation type="submission" date="2021-02" db="EMBL/GenBank/DDBJ databases">
        <authorList>
            <person name="Nowell W R."/>
        </authorList>
    </citation>
    <scope>NUCLEOTIDE SEQUENCE</scope>
</reference>
<dbReference type="EMBL" id="CAJNOJ010000074">
    <property type="protein sequence ID" value="CAF1039382.1"/>
    <property type="molecule type" value="Genomic_DNA"/>
</dbReference>
<comment type="caution">
    <text evidence="2">The sequence shown here is derived from an EMBL/GenBank/DDBJ whole genome shotgun (WGS) entry which is preliminary data.</text>
</comment>